<dbReference type="Proteomes" id="UP001198163">
    <property type="component" value="Unassembled WGS sequence"/>
</dbReference>
<comment type="caution">
    <text evidence="1">The sequence shown here is derived from an EMBL/GenBank/DDBJ whole genome shotgun (WGS) entry which is preliminary data.</text>
</comment>
<reference evidence="1" key="1">
    <citation type="submission" date="2021-08" db="EMBL/GenBank/DDBJ databases">
        <title>Comparative analyses of Brucepasteria parasyntrophica and Teretinema zuelzerae.</title>
        <authorList>
            <person name="Song Y."/>
            <person name="Brune A."/>
        </authorList>
    </citation>
    <scope>NUCLEOTIDE SEQUENCE</scope>
    <source>
        <strain evidence="1">DSM 1903</strain>
    </source>
</reference>
<evidence type="ECO:0000313" key="2">
    <source>
        <dbReference type="Proteomes" id="UP001198163"/>
    </source>
</evidence>
<name>A0AAE3EEP5_9SPIR</name>
<gene>
    <name evidence="1" type="ORF">K7J14_00455</name>
</gene>
<accession>A0AAE3EEP5</accession>
<evidence type="ECO:0000313" key="1">
    <source>
        <dbReference type="EMBL" id="MCD1653180.1"/>
    </source>
</evidence>
<protein>
    <recommendedName>
        <fullName evidence="3">Toxin-antitoxin system, antitoxin component</fullName>
    </recommendedName>
</protein>
<dbReference type="EMBL" id="JAINWA010000001">
    <property type="protein sequence ID" value="MCD1653180.1"/>
    <property type="molecule type" value="Genomic_DNA"/>
</dbReference>
<keyword evidence="2" id="KW-1185">Reference proteome</keyword>
<dbReference type="AlphaFoldDB" id="A0AAE3EEP5"/>
<dbReference type="RefSeq" id="WP_230752082.1">
    <property type="nucleotide sequence ID" value="NZ_JAINWA010000001.1"/>
</dbReference>
<organism evidence="1 2">
    <name type="scientific">Teretinema zuelzerae</name>
    <dbReference type="NCBI Taxonomy" id="156"/>
    <lineage>
        <taxon>Bacteria</taxon>
        <taxon>Pseudomonadati</taxon>
        <taxon>Spirochaetota</taxon>
        <taxon>Spirochaetia</taxon>
        <taxon>Spirochaetales</taxon>
        <taxon>Treponemataceae</taxon>
        <taxon>Teretinema</taxon>
    </lineage>
</organism>
<dbReference type="SUPFAM" id="SSF47598">
    <property type="entry name" value="Ribbon-helix-helix"/>
    <property type="match status" value="1"/>
</dbReference>
<sequence>MPQISLYIDESTLKKVEYAAQKEHVSISKWVAEQIRSRLEPSYPQDFESLFGSISDSSWVRPQDAPFAADSWRETL</sequence>
<dbReference type="InterPro" id="IPR010985">
    <property type="entry name" value="Ribbon_hlx_hlx"/>
</dbReference>
<dbReference type="GO" id="GO:0006355">
    <property type="term" value="P:regulation of DNA-templated transcription"/>
    <property type="evidence" value="ECO:0007669"/>
    <property type="project" value="InterPro"/>
</dbReference>
<evidence type="ECO:0008006" key="3">
    <source>
        <dbReference type="Google" id="ProtNLM"/>
    </source>
</evidence>
<proteinExistence type="predicted"/>